<gene>
    <name evidence="1" type="ORF">NUW58_g7494</name>
</gene>
<comment type="caution">
    <text evidence="1">The sequence shown here is derived from an EMBL/GenBank/DDBJ whole genome shotgun (WGS) entry which is preliminary data.</text>
</comment>
<organism evidence="1 2">
    <name type="scientific">Xylaria curta</name>
    <dbReference type="NCBI Taxonomy" id="42375"/>
    <lineage>
        <taxon>Eukaryota</taxon>
        <taxon>Fungi</taxon>
        <taxon>Dikarya</taxon>
        <taxon>Ascomycota</taxon>
        <taxon>Pezizomycotina</taxon>
        <taxon>Sordariomycetes</taxon>
        <taxon>Xylariomycetidae</taxon>
        <taxon>Xylariales</taxon>
        <taxon>Xylariaceae</taxon>
        <taxon>Xylaria</taxon>
    </lineage>
</organism>
<sequence length="249" mass="28047">MATEKKPIVLTMTSRLRSRSNVFLNRLFKLHHGSRDIKPASSEWQPTDSPNRVIRRKKTFPGVVVPEKGTLPSQPVDTTTYSRPIGTLEWFFKRLGDKASSANREHAAFFTVLQLEFPPHIINAEDYIARAWEVIGRRFPALRAEISPPDEDDTHQRSRVTVRPFNKHNFRGTFTVHPDCPNVDVLFGTASPYTEHRHVLLASGSIASSASDSALASRRLRAGPANRRLHEHAGQHSAKRALRAPRPTP</sequence>
<protein>
    <submittedName>
        <fullName evidence="1">Uncharacterized protein</fullName>
    </submittedName>
</protein>
<proteinExistence type="predicted"/>
<dbReference type="EMBL" id="JAPDGR010001958">
    <property type="protein sequence ID" value="KAJ2978451.1"/>
    <property type="molecule type" value="Genomic_DNA"/>
</dbReference>
<evidence type="ECO:0000313" key="2">
    <source>
        <dbReference type="Proteomes" id="UP001143856"/>
    </source>
</evidence>
<keyword evidence="2" id="KW-1185">Reference proteome</keyword>
<evidence type="ECO:0000313" key="1">
    <source>
        <dbReference type="EMBL" id="KAJ2978451.1"/>
    </source>
</evidence>
<accession>A0ACC1NHV7</accession>
<name>A0ACC1NHV7_9PEZI</name>
<dbReference type="Proteomes" id="UP001143856">
    <property type="component" value="Unassembled WGS sequence"/>
</dbReference>
<reference evidence="1" key="1">
    <citation type="submission" date="2022-10" db="EMBL/GenBank/DDBJ databases">
        <title>Genome Sequence of Xylaria curta.</title>
        <authorList>
            <person name="Buettner E."/>
        </authorList>
    </citation>
    <scope>NUCLEOTIDE SEQUENCE</scope>
    <source>
        <strain evidence="1">Babe10</strain>
    </source>
</reference>